<evidence type="ECO:0000313" key="1">
    <source>
        <dbReference type="EMBL" id="DAF88372.1"/>
    </source>
</evidence>
<sequence>MHSPAALTQLMRDALSGEVADGLDVVAGSGMNVTVNAGTALVGRDPSYNINVIGTETVNVGAASPSNPINAVIVAYVDRNVAGDRSVTDNTNDVFKLKAISGAAASNPADPTNSAIQAAIGASNPFIILARVKKRAGATAISSNDITDLRKMMTLPNGRINNANLISDGTIESKNIKDGSILPQKLKTADMLSFSANNSAQTVPGSLVIQSGWVSFYGNGGKQQSVQVTFPKKFKEVYAVIPTLIGYTRNTPTSPASFDQKIGAGTNIECGSFNQTGTTITASTSGIFGGANHGISWIAVGTV</sequence>
<name>A0A8S5U1N4_9CAUD</name>
<protein>
    <submittedName>
        <fullName evidence="1">Putative tail fiber protein</fullName>
    </submittedName>
</protein>
<accession>A0A8S5U1N4</accession>
<proteinExistence type="predicted"/>
<organism evidence="1">
    <name type="scientific">Myoviridae sp. ctu3o5</name>
    <dbReference type="NCBI Taxonomy" id="2825198"/>
    <lineage>
        <taxon>Viruses</taxon>
        <taxon>Duplodnaviria</taxon>
        <taxon>Heunggongvirae</taxon>
        <taxon>Uroviricota</taxon>
        <taxon>Caudoviricetes</taxon>
    </lineage>
</organism>
<dbReference type="EMBL" id="BK015984">
    <property type="protein sequence ID" value="DAF88372.1"/>
    <property type="molecule type" value="Genomic_DNA"/>
</dbReference>
<reference evidence="1" key="1">
    <citation type="journal article" date="2021" name="Proc. Natl. Acad. Sci. U.S.A.">
        <title>A Catalog of Tens of Thousands of Viruses from Human Metagenomes Reveals Hidden Associations with Chronic Diseases.</title>
        <authorList>
            <person name="Tisza M.J."/>
            <person name="Buck C.B."/>
        </authorList>
    </citation>
    <scope>NUCLEOTIDE SEQUENCE</scope>
    <source>
        <strain evidence="1">Ctu3o5</strain>
    </source>
</reference>